<dbReference type="PANTHER" id="PTHR30383">
    <property type="entry name" value="THIOESTERASE 1/PROTEASE 1/LYSOPHOSPHOLIPASE L1"/>
    <property type="match status" value="1"/>
</dbReference>
<dbReference type="InterPro" id="IPR013830">
    <property type="entry name" value="SGNH_hydro"/>
</dbReference>
<gene>
    <name evidence="3" type="ORF">ADA01nite_28470</name>
</gene>
<feature type="domain" description="SGNH hydrolase-type esterase" evidence="2">
    <location>
        <begin position="62"/>
        <end position="249"/>
    </location>
</feature>
<keyword evidence="1" id="KW-0812">Transmembrane</keyword>
<proteinExistence type="predicted"/>
<dbReference type="AlphaFoldDB" id="A0A511V8W9"/>
<evidence type="ECO:0000313" key="4">
    <source>
        <dbReference type="Proteomes" id="UP000321157"/>
    </source>
</evidence>
<comment type="caution">
    <text evidence="3">The sequence shown here is derived from an EMBL/GenBank/DDBJ whole genome shotgun (WGS) entry which is preliminary data.</text>
</comment>
<dbReference type="PANTHER" id="PTHR30383:SF27">
    <property type="entry name" value="SPORE GERMINATION LIPASE LIPC"/>
    <property type="match status" value="1"/>
</dbReference>
<feature type="transmembrane region" description="Helical" evidence="1">
    <location>
        <begin position="7"/>
        <end position="29"/>
    </location>
</feature>
<dbReference type="InterPro" id="IPR036514">
    <property type="entry name" value="SGNH_hydro_sf"/>
</dbReference>
<evidence type="ECO:0000259" key="2">
    <source>
        <dbReference type="Pfam" id="PF13472"/>
    </source>
</evidence>
<dbReference type="Gene3D" id="3.40.50.1110">
    <property type="entry name" value="SGNH hydrolase"/>
    <property type="match status" value="1"/>
</dbReference>
<protein>
    <submittedName>
        <fullName evidence="3">Lipase/acylhydrolase</fullName>
    </submittedName>
</protein>
<keyword evidence="4" id="KW-1185">Reference proteome</keyword>
<dbReference type="EMBL" id="BJXX01000130">
    <property type="protein sequence ID" value="GEN35387.1"/>
    <property type="molecule type" value="Genomic_DNA"/>
</dbReference>
<sequence>MSSRTSWRLFAVFSLVSMLVLAIGLYMGVRDILFPSAVGWKTDKSAGEEASIPRENKIQIVALGDSLTRGTGDGSGLGYVGHLRARLAQVAGQEVYVLNHGVNGYKTADLLRDLQKKEDIRRTIRQADIITLSIGGNDLFNAGAEEVRPEESQKRLPGAVDRYRQIVKIITSLNPKAKVLYVGLYNAFADLSNARESYKIVQLWNGEASAVLYQYPNTIFVPTDDLFRTGGVKYLSSDHFHPNQAGYRRIGERMAEVVR</sequence>
<evidence type="ECO:0000256" key="1">
    <source>
        <dbReference type="SAM" id="Phobius"/>
    </source>
</evidence>
<reference evidence="3 4" key="1">
    <citation type="submission" date="2019-07" db="EMBL/GenBank/DDBJ databases">
        <title>Whole genome shotgun sequence of Aneurinibacillus danicus NBRC 102444.</title>
        <authorList>
            <person name="Hosoyama A."/>
            <person name="Uohara A."/>
            <person name="Ohji S."/>
            <person name="Ichikawa N."/>
        </authorList>
    </citation>
    <scope>NUCLEOTIDE SEQUENCE [LARGE SCALE GENOMIC DNA]</scope>
    <source>
        <strain evidence="3 4">NBRC 102444</strain>
    </source>
</reference>
<dbReference type="GO" id="GO:0004622">
    <property type="term" value="F:phosphatidylcholine lysophospholipase activity"/>
    <property type="evidence" value="ECO:0007669"/>
    <property type="project" value="TreeGrafter"/>
</dbReference>
<name>A0A511V8W9_9BACL</name>
<dbReference type="OrthoDB" id="252349at2"/>
<dbReference type="SUPFAM" id="SSF52266">
    <property type="entry name" value="SGNH hydrolase"/>
    <property type="match status" value="1"/>
</dbReference>
<dbReference type="InterPro" id="IPR051532">
    <property type="entry name" value="Ester_Hydrolysis_Enzymes"/>
</dbReference>
<dbReference type="RefSeq" id="WP_146810924.1">
    <property type="nucleotide sequence ID" value="NZ_BJXX01000130.1"/>
</dbReference>
<organism evidence="3 4">
    <name type="scientific">Aneurinibacillus danicus</name>
    <dbReference type="NCBI Taxonomy" id="267746"/>
    <lineage>
        <taxon>Bacteria</taxon>
        <taxon>Bacillati</taxon>
        <taxon>Bacillota</taxon>
        <taxon>Bacilli</taxon>
        <taxon>Bacillales</taxon>
        <taxon>Paenibacillaceae</taxon>
        <taxon>Aneurinibacillus group</taxon>
        <taxon>Aneurinibacillus</taxon>
    </lineage>
</organism>
<dbReference type="Proteomes" id="UP000321157">
    <property type="component" value="Unassembled WGS sequence"/>
</dbReference>
<keyword evidence="1" id="KW-0472">Membrane</keyword>
<evidence type="ECO:0000313" key="3">
    <source>
        <dbReference type="EMBL" id="GEN35387.1"/>
    </source>
</evidence>
<dbReference type="Pfam" id="PF13472">
    <property type="entry name" value="Lipase_GDSL_2"/>
    <property type="match status" value="1"/>
</dbReference>
<keyword evidence="1" id="KW-1133">Transmembrane helix</keyword>
<accession>A0A511V8W9</accession>
<keyword evidence="3" id="KW-0378">Hydrolase</keyword>